<keyword evidence="3" id="KW-1185">Reference proteome</keyword>
<dbReference type="AlphaFoldDB" id="H6N7M3"/>
<reference evidence="2 3" key="1">
    <citation type="journal article" date="2012" name="J. Bacteriol.">
        <title>Complete genome sequence of Mycoplasma haemocanis strain Illinois.</title>
        <authorList>
            <person name="do Nascimento N.C."/>
            <person name="Guimaraes A.M."/>
            <person name="Santos A.P."/>
            <person name="Sanmiguel P.J."/>
            <person name="Messick J.B."/>
        </authorList>
    </citation>
    <scope>NUCLEOTIDE SEQUENCE [LARGE SCALE GENOMIC DNA]</scope>
    <source>
        <strain evidence="2 3">Illinois</strain>
    </source>
</reference>
<dbReference type="OrthoDB" id="402404at2"/>
<evidence type="ECO:0000313" key="2">
    <source>
        <dbReference type="EMBL" id="AEW45645.1"/>
    </source>
</evidence>
<dbReference type="STRING" id="1111676.MHC_03935"/>
<organism evidence="2 3">
    <name type="scientific">Mycoplasma haemocanis (strain Illinois)</name>
    <dbReference type="NCBI Taxonomy" id="1111676"/>
    <lineage>
        <taxon>Bacteria</taxon>
        <taxon>Bacillati</taxon>
        <taxon>Mycoplasmatota</taxon>
        <taxon>Mollicutes</taxon>
        <taxon>Mycoplasmataceae</taxon>
        <taxon>Mycoplasma</taxon>
    </lineage>
</organism>
<dbReference type="EMBL" id="CP003199">
    <property type="protein sequence ID" value="AEW45645.1"/>
    <property type="molecule type" value="Genomic_DNA"/>
</dbReference>
<proteinExistence type="predicted"/>
<dbReference type="KEGG" id="mhe:MHC_03935"/>
<sequence length="201" mass="21100">MPILYAKLLKVGGPILTGIGGVIATSSLVSKNAEEKLEDRFKTKALSDEDPTIKEWKDRNESDQEGDGEGSPDGGKQTEGGESTQKQAEGGSESSDAQGPSEGDDSNSDTDKSNEGSVKEEGGNEQGKDGESNGDEAGKNEEVGGGVTENGSTNAEHNHASGTAYGTRDAAMTQREVENARHLTDELKTRLNELLQLTSNS</sequence>
<feature type="compositionally biased region" description="Basic and acidic residues" evidence="1">
    <location>
        <begin position="109"/>
        <end position="142"/>
    </location>
</feature>
<feature type="compositionally biased region" description="Basic and acidic residues" evidence="1">
    <location>
        <begin position="37"/>
        <end position="62"/>
    </location>
</feature>
<dbReference type="HOGENOM" id="CLU_1376828_0_0_14"/>
<gene>
    <name evidence="2" type="ordered locus">MHC_03935</name>
</gene>
<dbReference type="Proteomes" id="UP000009135">
    <property type="component" value="Chromosome"/>
</dbReference>
<evidence type="ECO:0000256" key="1">
    <source>
        <dbReference type="SAM" id="MobiDB-lite"/>
    </source>
</evidence>
<feature type="region of interest" description="Disordered" evidence="1">
    <location>
        <begin position="37"/>
        <end position="184"/>
    </location>
</feature>
<name>H6N7M3_MYCHN</name>
<evidence type="ECO:0000313" key="3">
    <source>
        <dbReference type="Proteomes" id="UP000009135"/>
    </source>
</evidence>
<feature type="compositionally biased region" description="Polar residues" evidence="1">
    <location>
        <begin position="80"/>
        <end position="98"/>
    </location>
</feature>
<feature type="compositionally biased region" description="Basic and acidic residues" evidence="1">
    <location>
        <begin position="175"/>
        <end position="184"/>
    </location>
</feature>
<accession>H6N7M3</accession>
<protein>
    <submittedName>
        <fullName evidence="2">Uncharacterized protein</fullName>
    </submittedName>
</protein>